<proteinExistence type="predicted"/>
<feature type="chain" id="PRO_5032369561" description="Thioredoxin domain-containing protein" evidence="1">
    <location>
        <begin position="24"/>
        <end position="199"/>
    </location>
</feature>
<sequence length="199" mass="20681">MGSLSLFAVLVAAVAVPSSAICADDGGFPTADQVGGEVFPDGLQPGDTFPGDVVLYDAESNETTFGKLAQGKRTLLTFFITAAPASVAELKAIESTVGAAPELNVIFANSDLVGNALFGGAQTQLAETVRTVGIVKTEGGLTTPMYVAPNNVYAPDGLSNRLGFRGLPTSYLISADGKVERTFVGTREWTPADFEKVEE</sequence>
<keyword evidence="1" id="KW-0732">Signal</keyword>
<dbReference type="AlphaFoldDB" id="A0A840SLG8"/>
<evidence type="ECO:0000313" key="3">
    <source>
        <dbReference type="Proteomes" id="UP000549457"/>
    </source>
</evidence>
<evidence type="ECO:0000256" key="1">
    <source>
        <dbReference type="SAM" id="SignalP"/>
    </source>
</evidence>
<protein>
    <recommendedName>
        <fullName evidence="4">Thioredoxin domain-containing protein</fullName>
    </recommendedName>
</protein>
<feature type="signal peptide" evidence="1">
    <location>
        <begin position="1"/>
        <end position="23"/>
    </location>
</feature>
<evidence type="ECO:0000313" key="2">
    <source>
        <dbReference type="EMBL" id="MBB5222797.1"/>
    </source>
</evidence>
<reference evidence="2 3" key="1">
    <citation type="submission" date="2020-08" db="EMBL/GenBank/DDBJ databases">
        <title>Genomic Encyclopedia of Type Strains, Phase IV (KMG-IV): sequencing the most valuable type-strain genomes for metagenomic binning, comparative biology and taxonomic classification.</title>
        <authorList>
            <person name="Goeker M."/>
        </authorList>
    </citation>
    <scope>NUCLEOTIDE SEQUENCE [LARGE SCALE GENOMIC DNA]</scope>
    <source>
        <strain evidence="2 3">DSM 101730</strain>
    </source>
</reference>
<evidence type="ECO:0008006" key="4">
    <source>
        <dbReference type="Google" id="ProtNLM"/>
    </source>
</evidence>
<dbReference type="InterPro" id="IPR036249">
    <property type="entry name" value="Thioredoxin-like_sf"/>
</dbReference>
<dbReference type="Gene3D" id="3.40.30.10">
    <property type="entry name" value="Glutaredoxin"/>
    <property type="match status" value="1"/>
</dbReference>
<keyword evidence="3" id="KW-1185">Reference proteome</keyword>
<accession>A0A840SLG8</accession>
<name>A0A840SLG8_9RHOB</name>
<gene>
    <name evidence="2" type="ORF">HNP73_002733</name>
</gene>
<comment type="caution">
    <text evidence="2">The sequence shown here is derived from an EMBL/GenBank/DDBJ whole genome shotgun (WGS) entry which is preliminary data.</text>
</comment>
<dbReference type="SUPFAM" id="SSF52833">
    <property type="entry name" value="Thioredoxin-like"/>
    <property type="match status" value="1"/>
</dbReference>
<dbReference type="EMBL" id="JACHFM010000002">
    <property type="protein sequence ID" value="MBB5222797.1"/>
    <property type="molecule type" value="Genomic_DNA"/>
</dbReference>
<dbReference type="RefSeq" id="WP_184150251.1">
    <property type="nucleotide sequence ID" value="NZ_JACHFM010000002.1"/>
</dbReference>
<organism evidence="2 3">
    <name type="scientific">Amaricoccus macauensis</name>
    <dbReference type="NCBI Taxonomy" id="57001"/>
    <lineage>
        <taxon>Bacteria</taxon>
        <taxon>Pseudomonadati</taxon>
        <taxon>Pseudomonadota</taxon>
        <taxon>Alphaproteobacteria</taxon>
        <taxon>Rhodobacterales</taxon>
        <taxon>Paracoccaceae</taxon>
        <taxon>Amaricoccus</taxon>
    </lineage>
</organism>
<dbReference type="Proteomes" id="UP000549457">
    <property type="component" value="Unassembled WGS sequence"/>
</dbReference>